<feature type="domain" description="Fibronectin type-III" evidence="2">
    <location>
        <begin position="263"/>
        <end position="353"/>
    </location>
</feature>
<feature type="domain" description="Fibronectin type-III" evidence="2">
    <location>
        <begin position="1111"/>
        <end position="1204"/>
    </location>
</feature>
<dbReference type="Proteomes" id="UP000294155">
    <property type="component" value="Unassembled WGS sequence"/>
</dbReference>
<evidence type="ECO:0000259" key="2">
    <source>
        <dbReference type="PROSITE" id="PS50853"/>
    </source>
</evidence>
<dbReference type="RefSeq" id="WP_129921508.1">
    <property type="nucleotide sequence ID" value="NZ_SEWE01000025.1"/>
</dbReference>
<dbReference type="InterPro" id="IPR026444">
    <property type="entry name" value="Secre_tail"/>
</dbReference>
<proteinExistence type="predicted"/>
<comment type="caution">
    <text evidence="3">The sequence shown here is derived from an EMBL/GenBank/DDBJ whole genome shotgun (WGS) entry which is preliminary data.</text>
</comment>
<dbReference type="InterPro" id="IPR003961">
    <property type="entry name" value="FN3_dom"/>
</dbReference>
<dbReference type="InterPro" id="IPR056600">
    <property type="entry name" value="GBD_T9SS_assoc"/>
</dbReference>
<dbReference type="Gene3D" id="2.60.120.380">
    <property type="match status" value="2"/>
</dbReference>
<keyword evidence="1" id="KW-0677">Repeat</keyword>
<feature type="domain" description="Fibronectin type-III" evidence="2">
    <location>
        <begin position="635"/>
        <end position="726"/>
    </location>
</feature>
<organism evidence="3 4">
    <name type="scientific">Hymenobacter persicinus</name>
    <dbReference type="NCBI Taxonomy" id="2025506"/>
    <lineage>
        <taxon>Bacteria</taxon>
        <taxon>Pseudomonadati</taxon>
        <taxon>Bacteroidota</taxon>
        <taxon>Cytophagia</taxon>
        <taxon>Cytophagales</taxon>
        <taxon>Hymenobacteraceae</taxon>
        <taxon>Hymenobacter</taxon>
    </lineage>
</organism>
<dbReference type="CDD" id="cd00063">
    <property type="entry name" value="FN3"/>
    <property type="match status" value="2"/>
</dbReference>
<dbReference type="Gene3D" id="2.60.40.10">
    <property type="entry name" value="Immunoglobulins"/>
    <property type="match status" value="4"/>
</dbReference>
<protein>
    <submittedName>
        <fullName evidence="3">T9SS type A sorting domain-containing protein</fullName>
    </submittedName>
</protein>
<accession>A0A4Q5LC57</accession>
<dbReference type="PANTHER" id="PTHR46708:SF2">
    <property type="entry name" value="FIBRONECTIN TYPE-III DOMAIN-CONTAINING PROTEIN"/>
    <property type="match status" value="1"/>
</dbReference>
<dbReference type="OrthoDB" id="869215at2"/>
<dbReference type="SUPFAM" id="SSF49265">
    <property type="entry name" value="Fibronectin type III"/>
    <property type="match status" value="4"/>
</dbReference>
<dbReference type="InterPro" id="IPR013783">
    <property type="entry name" value="Ig-like_fold"/>
</dbReference>
<gene>
    <name evidence="3" type="ORF">EWM57_12590</name>
</gene>
<dbReference type="PANTHER" id="PTHR46708">
    <property type="entry name" value="TENASCIN"/>
    <property type="match status" value="1"/>
</dbReference>
<evidence type="ECO:0000313" key="3">
    <source>
        <dbReference type="EMBL" id="RYU78761.1"/>
    </source>
</evidence>
<evidence type="ECO:0000313" key="4">
    <source>
        <dbReference type="Proteomes" id="UP000294155"/>
    </source>
</evidence>
<dbReference type="NCBIfam" id="TIGR04183">
    <property type="entry name" value="Por_Secre_tail"/>
    <property type="match status" value="1"/>
</dbReference>
<dbReference type="PROSITE" id="PS50853">
    <property type="entry name" value="FN3"/>
    <property type="match status" value="4"/>
</dbReference>
<dbReference type="Pfam" id="PF00041">
    <property type="entry name" value="fn3"/>
    <property type="match status" value="3"/>
</dbReference>
<dbReference type="InterPro" id="IPR036116">
    <property type="entry name" value="FN3_sf"/>
</dbReference>
<keyword evidence="4" id="KW-1185">Reference proteome</keyword>
<dbReference type="EMBL" id="SEWE01000025">
    <property type="protein sequence ID" value="RYU78761.1"/>
    <property type="molecule type" value="Genomic_DNA"/>
</dbReference>
<dbReference type="SMART" id="SM00060">
    <property type="entry name" value="FN3"/>
    <property type="match status" value="6"/>
</dbReference>
<dbReference type="Pfam" id="PF23759">
    <property type="entry name" value="GBD_T9SS_assoc"/>
    <property type="match status" value="3"/>
</dbReference>
<feature type="domain" description="Fibronectin type-III" evidence="2">
    <location>
        <begin position="872"/>
        <end position="965"/>
    </location>
</feature>
<evidence type="ECO:0000256" key="1">
    <source>
        <dbReference type="ARBA" id="ARBA00022737"/>
    </source>
</evidence>
<name>A0A4Q5LC57_9BACT</name>
<sequence length="1437" mass="145909">MMKKSLLTSTGRAQCLPILTPGRWRTLGVLLLSLWLGLQSAAAQVDTYTFSSRQDTFTPLSGATPITGMNADSYLSPAIGLGFTFVFDGTPYTSVKASSDGYLTFGTATSTSLTNALATTAAGNRPLVAPLWDDMDGRPAGATASGSYLVQGTAPNRVFVFEWLNWEWNYNATGPVISFQAKLYEGTNKIEFFYRGESAPVNSGSASIGIAGVGTGAGSYLSLNNTSATPSASSTTETTTLNTKPADGQVYTFAPAPPAACPAPRNLTATNLTATTADLTWTVSGGGGTFRIEYGLQGFTLGQGMTVTSSTPAVTLTNLTTNTGYQFYVTQLCGGTNGSSTTSGPVAFTTRVTAPANDACTTAVSLTPAAINAACTNATSGTLEGATATPGLATPVGTADDDVWYSFVATSTAHTVTLTGSGDYVQQLLSGTCANLTSVGYSDPNVKLYSGLTVGTTYYVRVYSYSATLPTPAAAAFTICVTTPTPPPTNDDPCGAIQVPITADCVSPTQGSNINATTTTVNGYTNPGCGIASTPIDVWFKFTTPATGPSSQAAFITVTGTVAGQLRVFSAATCAGPFTQIGCKAGTTNNTSAGTLEVSGLSPNTTYYVFVSGYGSGDATGTFTICVTPPDACSAPRNLATTNLTATSATLNWVVSSGSNVFTINYGLAGFTPGTQGTTVTSNTTSLNVTNLTPNTAYEFYVTQNCGGTSGNSTRTGPFAFQTLALPPANDECTTATTLPVPRGASCVTSLIGTNVGATGSTGASTPTCSSDLGGDVWYSLTVPSNGIVTIETDSVGGSPVTDTGIAVYSGSCGTLTQVGCDDDSSPNGLFSLLRLTGQTPGSTLYVRVFEYGNNAFGRFRICAHTPSDCPEPTGLTATGITATTATLGWTTPGGGGTFTVDYGPQGFVPGSAAGTRVTGITGTSLPLTGLNPTTAYQFYVTQVCGGTTGNSTPVGPFNFSTTPVNDNPTGAIALTLVTECTNPQTGTNGGASTTSPVGYANPGTGCGTTTTPRDVWFRFTTLASGRGSGEATLTVTGAASMVRVFSAPSNAGPFTQVGCSASATSGAAPSLTIRTLTPSTTYYVMVANARTTDALGAFTICLTAPSDCPVPAGLTTTSISATSASLIWSVTAPAPSGTFDLEYGPQGFTLGQGTKVSNLTTNTATITGLTADTDYCFYVRQSCGGTSGNSAYTGPACFRTALAPATNDEPCNAIVLPTTGVPLSVNNLGATTTTPNGYVNPGCTTSNNPKDVWFKFTTPAGATGTTASFTTTGNPAGQARVFSAASCSGPFTQVACKASAGNNQTVGTFSVPGLQPNTTYYMMVAGYGSNDGTGAFTVAASFITAARTELPGGEVSVFPNPSNTGQVTLQLRGATGASAVTAELFNTLGQQVRRQQLPLAGGALDAPLAVQGLSHGVYTLRLQVGDYIITRKLVLE</sequence>
<dbReference type="InterPro" id="IPR050991">
    <property type="entry name" value="ECM_Regulatory_Proteins"/>
</dbReference>
<reference evidence="3 4" key="1">
    <citation type="submission" date="2019-02" db="EMBL/GenBank/DDBJ databases">
        <title>Bacterial novel species isolated from soil.</title>
        <authorList>
            <person name="Jung H.-Y."/>
        </authorList>
    </citation>
    <scope>NUCLEOTIDE SEQUENCE [LARGE SCALE GENOMIC DNA]</scope>
    <source>
        <strain evidence="3 4">1-3-3-3</strain>
    </source>
</reference>
<dbReference type="Pfam" id="PF18962">
    <property type="entry name" value="Por_Secre_tail"/>
    <property type="match status" value="1"/>
</dbReference>